<dbReference type="InterPro" id="IPR036388">
    <property type="entry name" value="WH-like_DNA-bd_sf"/>
</dbReference>
<comment type="caution">
    <text evidence="5">The sequence shown here is derived from an EMBL/GenBank/DDBJ whole genome shotgun (WGS) entry which is preliminary data.</text>
</comment>
<dbReference type="InterPro" id="IPR000835">
    <property type="entry name" value="HTH_MarR-typ"/>
</dbReference>
<evidence type="ECO:0000313" key="6">
    <source>
        <dbReference type="Proteomes" id="UP001596302"/>
    </source>
</evidence>
<name>A0ABW1J5P0_9PSEU</name>
<keyword evidence="2" id="KW-0238">DNA-binding</keyword>
<dbReference type="PANTHER" id="PTHR39515:SF2">
    <property type="entry name" value="HTH-TYPE TRANSCRIPTIONAL REGULATOR RV0880"/>
    <property type="match status" value="1"/>
</dbReference>
<dbReference type="EMBL" id="JBHSQW010000035">
    <property type="protein sequence ID" value="MFC5996176.1"/>
    <property type="molecule type" value="Genomic_DNA"/>
</dbReference>
<dbReference type="SUPFAM" id="SSF46785">
    <property type="entry name" value="Winged helix' DNA-binding domain"/>
    <property type="match status" value="1"/>
</dbReference>
<evidence type="ECO:0000313" key="5">
    <source>
        <dbReference type="EMBL" id="MFC5996176.1"/>
    </source>
</evidence>
<evidence type="ECO:0000259" key="4">
    <source>
        <dbReference type="PROSITE" id="PS50995"/>
    </source>
</evidence>
<gene>
    <name evidence="5" type="ORF">ACFQE5_18385</name>
</gene>
<dbReference type="Pfam" id="PF01047">
    <property type="entry name" value="MarR"/>
    <property type="match status" value="1"/>
</dbReference>
<dbReference type="Gene3D" id="1.10.10.10">
    <property type="entry name" value="Winged helix-like DNA-binding domain superfamily/Winged helix DNA-binding domain"/>
    <property type="match status" value="1"/>
</dbReference>
<evidence type="ECO:0000256" key="2">
    <source>
        <dbReference type="ARBA" id="ARBA00023125"/>
    </source>
</evidence>
<evidence type="ECO:0000256" key="1">
    <source>
        <dbReference type="ARBA" id="ARBA00023015"/>
    </source>
</evidence>
<evidence type="ECO:0000256" key="3">
    <source>
        <dbReference type="ARBA" id="ARBA00023163"/>
    </source>
</evidence>
<keyword evidence="6" id="KW-1185">Reference proteome</keyword>
<sequence>MTVGEATLTPEDLELADALARELAMLIRLVQRSARYPGAAGMDRAGFQVLVRLASQGPQRAVDVAEAVCADPSTVSRRVAALVKDGLLERRADPQDGRASLLAVTEQGLAALEHSRRYRAEVISATIADWPREQRRQLVELLGRFTADFQRHDVPAVLASRPGGGI</sequence>
<dbReference type="PANTHER" id="PTHR39515">
    <property type="entry name" value="CONSERVED PROTEIN"/>
    <property type="match status" value="1"/>
</dbReference>
<dbReference type="PROSITE" id="PS50995">
    <property type="entry name" value="HTH_MARR_2"/>
    <property type="match status" value="1"/>
</dbReference>
<keyword evidence="1" id="KW-0805">Transcription regulation</keyword>
<dbReference type="InterPro" id="IPR036390">
    <property type="entry name" value="WH_DNA-bd_sf"/>
</dbReference>
<feature type="domain" description="HTH marR-type" evidence="4">
    <location>
        <begin position="16"/>
        <end position="147"/>
    </location>
</feature>
<protein>
    <submittedName>
        <fullName evidence="5">MarR family winged helix-turn-helix transcriptional regulator</fullName>
    </submittedName>
</protein>
<dbReference type="InterPro" id="IPR023187">
    <property type="entry name" value="Tscrpt_reg_MarR-type_CS"/>
</dbReference>
<dbReference type="PROSITE" id="PS01117">
    <property type="entry name" value="HTH_MARR_1"/>
    <property type="match status" value="1"/>
</dbReference>
<dbReference type="Proteomes" id="UP001596302">
    <property type="component" value="Unassembled WGS sequence"/>
</dbReference>
<accession>A0ABW1J5P0</accession>
<dbReference type="InterPro" id="IPR052526">
    <property type="entry name" value="HTH-type_Bedaq_tolerance"/>
</dbReference>
<dbReference type="SMART" id="SM00347">
    <property type="entry name" value="HTH_MARR"/>
    <property type="match status" value="1"/>
</dbReference>
<reference evidence="6" key="1">
    <citation type="journal article" date="2019" name="Int. J. Syst. Evol. Microbiol.">
        <title>The Global Catalogue of Microorganisms (GCM) 10K type strain sequencing project: providing services to taxonomists for standard genome sequencing and annotation.</title>
        <authorList>
            <consortium name="The Broad Institute Genomics Platform"/>
            <consortium name="The Broad Institute Genome Sequencing Center for Infectious Disease"/>
            <person name="Wu L."/>
            <person name="Ma J."/>
        </authorList>
    </citation>
    <scope>NUCLEOTIDE SEQUENCE [LARGE SCALE GENOMIC DNA]</scope>
    <source>
        <strain evidence="6">CCM 8391</strain>
    </source>
</reference>
<keyword evidence="3" id="KW-0804">Transcription</keyword>
<organism evidence="5 6">
    <name type="scientific">Pseudonocardia hispaniensis</name>
    <dbReference type="NCBI Taxonomy" id="904933"/>
    <lineage>
        <taxon>Bacteria</taxon>
        <taxon>Bacillati</taxon>
        <taxon>Actinomycetota</taxon>
        <taxon>Actinomycetes</taxon>
        <taxon>Pseudonocardiales</taxon>
        <taxon>Pseudonocardiaceae</taxon>
        <taxon>Pseudonocardia</taxon>
    </lineage>
</organism>
<proteinExistence type="predicted"/>